<dbReference type="RefSeq" id="WP_012111579.1">
    <property type="nucleotide sequence ID" value="NC_009719.1"/>
</dbReference>
<evidence type="ECO:0008006" key="3">
    <source>
        <dbReference type="Google" id="ProtNLM"/>
    </source>
</evidence>
<sequence>MNARFGLALIALALGQSLFLAVMVWDRVSLLRSESVVTLKTEPVDPRDLFRGDYVILNYEISRLRLDTLEGDDGFAQGDTIHVELAPAGDLWQPVAAWRDHREPAAGNEIIRGRVSWVIDARPVASPADGEEMPCLDCGTATIAYGIESYFVPEGEGRSLEDQRNAGNLTVDVALGRDGEGAIKRLRLEGEPVYEEPLF</sequence>
<evidence type="ECO:0000313" key="2">
    <source>
        <dbReference type="Proteomes" id="UP000006377"/>
    </source>
</evidence>
<dbReference type="OrthoDB" id="4868247at2"/>
<dbReference type="InterPro" id="IPR025833">
    <property type="entry name" value="GDYXXLXY"/>
</dbReference>
<organism evidence="1 2">
    <name type="scientific">Parvibaculum lavamentivorans (strain DS-1 / DSM 13023 / NCIMB 13966)</name>
    <dbReference type="NCBI Taxonomy" id="402881"/>
    <lineage>
        <taxon>Bacteria</taxon>
        <taxon>Pseudomonadati</taxon>
        <taxon>Pseudomonadota</taxon>
        <taxon>Alphaproteobacteria</taxon>
        <taxon>Hyphomicrobiales</taxon>
        <taxon>Parvibaculaceae</taxon>
        <taxon>Parvibaculum</taxon>
    </lineage>
</organism>
<name>A7HWI4_PARL1</name>
<dbReference type="Pfam" id="PF14345">
    <property type="entry name" value="GDYXXLXY"/>
    <property type="match status" value="1"/>
</dbReference>
<reference evidence="1 2" key="1">
    <citation type="journal article" date="2011" name="Stand. Genomic Sci.">
        <title>Complete genome sequence of Parvibaculum lavamentivorans type strain (DS-1(T)).</title>
        <authorList>
            <person name="Schleheck D."/>
            <person name="Weiss M."/>
            <person name="Pitluck S."/>
            <person name="Bruce D."/>
            <person name="Land M.L."/>
            <person name="Han S."/>
            <person name="Saunders E."/>
            <person name="Tapia R."/>
            <person name="Detter C."/>
            <person name="Brettin T."/>
            <person name="Han J."/>
            <person name="Woyke T."/>
            <person name="Goodwin L."/>
            <person name="Pennacchio L."/>
            <person name="Nolan M."/>
            <person name="Cook A.M."/>
            <person name="Kjelleberg S."/>
            <person name="Thomas T."/>
        </authorList>
    </citation>
    <scope>NUCLEOTIDE SEQUENCE [LARGE SCALE GENOMIC DNA]</scope>
    <source>
        <strain evidence="2">DS-1 / DSM 13023 / NCIMB 13966</strain>
    </source>
</reference>
<accession>A7HWI4</accession>
<dbReference type="STRING" id="402881.Plav_2659"/>
<dbReference type="HOGENOM" id="CLU_112352_0_0_5"/>
<dbReference type="KEGG" id="pla:Plav_2659"/>
<dbReference type="AlphaFoldDB" id="A7HWI4"/>
<dbReference type="eggNOG" id="COG4929">
    <property type="taxonomic scope" value="Bacteria"/>
</dbReference>
<dbReference type="Proteomes" id="UP000006377">
    <property type="component" value="Chromosome"/>
</dbReference>
<keyword evidence="2" id="KW-1185">Reference proteome</keyword>
<evidence type="ECO:0000313" key="1">
    <source>
        <dbReference type="EMBL" id="ABS64267.1"/>
    </source>
</evidence>
<dbReference type="EMBL" id="CP000774">
    <property type="protein sequence ID" value="ABS64267.1"/>
    <property type="molecule type" value="Genomic_DNA"/>
</dbReference>
<protein>
    <recommendedName>
        <fullName evidence="3">Membrane-anchored protein</fullName>
    </recommendedName>
</protein>
<proteinExistence type="predicted"/>
<gene>
    <name evidence="1" type="ordered locus">Plav_2659</name>
</gene>